<protein>
    <submittedName>
        <fullName evidence="1">Uncharacterized protein</fullName>
    </submittedName>
</protein>
<evidence type="ECO:0000313" key="1">
    <source>
        <dbReference type="EMBL" id="MBO1751238.1"/>
    </source>
</evidence>
<evidence type="ECO:0000313" key="2">
    <source>
        <dbReference type="Proteomes" id="UP000664209"/>
    </source>
</evidence>
<dbReference type="AlphaFoldDB" id="A0A939RV40"/>
<keyword evidence="2" id="KW-1185">Reference proteome</keyword>
<dbReference type="EMBL" id="JAGEMK010000002">
    <property type="protein sequence ID" value="MBO1751238.1"/>
    <property type="molecule type" value="Genomic_DNA"/>
</dbReference>
<gene>
    <name evidence="1" type="ORF">J4G33_05425</name>
</gene>
<proteinExistence type="predicted"/>
<comment type="caution">
    <text evidence="1">The sequence shown here is derived from an EMBL/GenBank/DDBJ whole genome shotgun (WGS) entry which is preliminary data.</text>
</comment>
<dbReference type="Proteomes" id="UP000664209">
    <property type="component" value="Unassembled WGS sequence"/>
</dbReference>
<reference evidence="1" key="1">
    <citation type="submission" date="2021-03" db="EMBL/GenBank/DDBJ databases">
        <title>Actinotalea soli sp. nov., isolated from soil.</title>
        <authorList>
            <person name="Ping W."/>
            <person name="Zhang J."/>
        </authorList>
    </citation>
    <scope>NUCLEOTIDE SEQUENCE</scope>
    <source>
        <strain evidence="1">BY-33</strain>
    </source>
</reference>
<name>A0A939RV40_9CELL</name>
<accession>A0A939RV40</accession>
<sequence length="238" mass="25611">MTTSVEWQPGVFRRTSDWPIFAEAHQRAAAYGLEDAGVLTISTQVGTNLDLDRAAVQATRRMLNFVSPERSLGTGSLGLFVADSAWQPSVTRAEYADGLALVRTLLPDVPRKSVLSHHLSRDGEKVKRSHVVSLDPSDTLELATVLRRSRTAFLLIADSAAEFPPAGDIFDWSFGCSGQCSQVSWGGVIPELLVRSVMPVFISGSFDDPAAVIDVFATSKPGCAEPARQSDSGLPHLS</sequence>
<dbReference type="RefSeq" id="WP_208054911.1">
    <property type="nucleotide sequence ID" value="NZ_JAGEMK010000002.1"/>
</dbReference>
<organism evidence="1 2">
    <name type="scientific">Actinotalea soli</name>
    <dbReference type="NCBI Taxonomy" id="2819234"/>
    <lineage>
        <taxon>Bacteria</taxon>
        <taxon>Bacillati</taxon>
        <taxon>Actinomycetota</taxon>
        <taxon>Actinomycetes</taxon>
        <taxon>Micrococcales</taxon>
        <taxon>Cellulomonadaceae</taxon>
        <taxon>Actinotalea</taxon>
    </lineage>
</organism>